<feature type="compositionally biased region" description="Pro residues" evidence="1">
    <location>
        <begin position="861"/>
        <end position="875"/>
    </location>
</feature>
<dbReference type="OrthoDB" id="416454at2759"/>
<dbReference type="SUPFAM" id="SSF53098">
    <property type="entry name" value="Ribonuclease H-like"/>
    <property type="match status" value="1"/>
</dbReference>
<dbReference type="InterPro" id="IPR002156">
    <property type="entry name" value="RNaseH_domain"/>
</dbReference>
<dbReference type="PROSITE" id="PS50879">
    <property type="entry name" value="RNASE_H_1"/>
    <property type="match status" value="1"/>
</dbReference>
<evidence type="ECO:0000313" key="3">
    <source>
        <dbReference type="EMBL" id="RAL66423.1"/>
    </source>
</evidence>
<comment type="caution">
    <text evidence="3">The sequence shown here is derived from an EMBL/GenBank/DDBJ whole genome shotgun (WGS) entry which is preliminary data.</text>
</comment>
<dbReference type="PANTHER" id="PTHR33481">
    <property type="entry name" value="REVERSE TRANSCRIPTASE"/>
    <property type="match status" value="1"/>
</dbReference>
<dbReference type="PANTHER" id="PTHR33481:SF1">
    <property type="entry name" value="ENDONUCLEASE_EXONUCLEASE_PHOSPHATASE DOMAIN-CONTAINING PROTEIN-RELATED"/>
    <property type="match status" value="1"/>
</dbReference>
<evidence type="ECO:0000259" key="2">
    <source>
        <dbReference type="PROSITE" id="PS50879"/>
    </source>
</evidence>
<dbReference type="Proteomes" id="UP000249056">
    <property type="component" value="Unassembled WGS sequence"/>
</dbReference>
<dbReference type="EMBL" id="QKRW01000006">
    <property type="protein sequence ID" value="RAL66423.1"/>
    <property type="molecule type" value="Genomic_DNA"/>
</dbReference>
<dbReference type="AlphaFoldDB" id="A0A395J463"/>
<evidence type="ECO:0000313" key="4">
    <source>
        <dbReference type="Proteomes" id="UP000249056"/>
    </source>
</evidence>
<dbReference type="GO" id="GO:0004523">
    <property type="term" value="F:RNA-DNA hybrid ribonuclease activity"/>
    <property type="evidence" value="ECO:0007669"/>
    <property type="project" value="InterPro"/>
</dbReference>
<dbReference type="CDD" id="cd09276">
    <property type="entry name" value="Rnase_HI_RT_non_LTR"/>
    <property type="match status" value="1"/>
</dbReference>
<reference evidence="3 4" key="1">
    <citation type="submission" date="2018-06" db="EMBL/GenBank/DDBJ databases">
        <title>Genome Sequence of the Brown Rot Fungal Pathogen Monilinia fructigena.</title>
        <authorList>
            <person name="Landi L."/>
            <person name="De Miccolis Angelini R.M."/>
            <person name="Pollastro S."/>
            <person name="Abate D."/>
            <person name="Faretra F."/>
            <person name="Romanazzi G."/>
        </authorList>
    </citation>
    <scope>NUCLEOTIDE SEQUENCE [LARGE SCALE GENOMIC DNA]</scope>
    <source>
        <strain evidence="3 4">Mfrg269</strain>
    </source>
</reference>
<dbReference type="InterPro" id="IPR012337">
    <property type="entry name" value="RNaseH-like_sf"/>
</dbReference>
<sequence>MLSATRKAKREYWRRLIDSASDDADLYKVVGWHRAAPSLKSPPLVVDGQPIEGTREKAQALLDKVLHRYDSTDDLEADPILENRASTLPWDTNVSLEEVERNTIGVSSTSPGADKVTVRLLKACWDSVKGYIRDLFECCLKRSYFPKVWRLAEVVMLPKVRQEGQELHSLLAPDSPAILRRQRPGTNYRETDSMDVANAQHAEPSTLWGSAQTIGYGPSFGIHQGWPVPLLKMIRSFLQECKVMVRLEDAYTDESRVKCGTPQGSPLSPVLYMLYLAELLNQDQALRFGYADDIALYRIGNTLEENVTAITQDVRRIEAWGLANKVAFAPEKLEMMHFTRRRHAHAPEAVISPTLTIQPTTSAPGDTKQPALRWLGVWLDRKLTFKRHIAERVEKARKVALHIKHLANTVHGPPAASLRKATITCVMPSLLYGAEAWYPGRTRLSTGGGHLRGTMVSTRMGSRIAKADKVINLATKGVLPVWRTTPIVANLQDAGLPPCEVALEHILINMALRLRRLDVRHPLTMRLTAPGHHKETAAASFNDWWNALPPNTVTIFSDGSESYDDAGKHVGYGYAIYQGQALVATGKGAINTLSHVFDAEAIGALKGLQKALTLPSNADTQRWLCIDSTSVIWCKRANASDTSQWAFLESHRLIDRHAVNIRWSPGHQGITGNEAADSLADAGAKSDIVDPGPTAQPTISGIGSIARSLAHNVTSGWWRKNEPTLSGGYRKWQLDYALKEPMELKLSRPTLHRLLALRSRHGDFEAYHKRFKHEDAETHCPCGKAKTPEHLVFCEISVRRFHSWPLKPVRPPTTAREGHDYIQRLLALPQEFERFVTTTRYFTFCNREPNGIPNSARPSATPDPPPLPPLLPLPSSPLSSPFPSLPPPPSPRFTSEPNLRRDP</sequence>
<dbReference type="Gene3D" id="3.30.420.10">
    <property type="entry name" value="Ribonuclease H-like superfamily/Ribonuclease H"/>
    <property type="match status" value="1"/>
</dbReference>
<dbReference type="Pfam" id="PF00075">
    <property type="entry name" value="RNase_H"/>
    <property type="match status" value="1"/>
</dbReference>
<dbReference type="InterPro" id="IPR000477">
    <property type="entry name" value="RT_dom"/>
</dbReference>
<keyword evidence="4" id="KW-1185">Reference proteome</keyword>
<feature type="region of interest" description="Disordered" evidence="1">
    <location>
        <begin position="847"/>
        <end position="903"/>
    </location>
</feature>
<proteinExistence type="predicted"/>
<name>A0A395J463_9HELO</name>
<protein>
    <recommendedName>
        <fullName evidence="2">RNase H type-1 domain-containing protein</fullName>
    </recommendedName>
</protein>
<feature type="domain" description="RNase H type-1" evidence="2">
    <location>
        <begin position="549"/>
        <end position="685"/>
    </location>
</feature>
<dbReference type="Pfam" id="PF00078">
    <property type="entry name" value="RVT_1"/>
    <property type="match status" value="1"/>
</dbReference>
<gene>
    <name evidence="3" type="ORF">DID88_006114</name>
</gene>
<evidence type="ECO:0000256" key="1">
    <source>
        <dbReference type="SAM" id="MobiDB-lite"/>
    </source>
</evidence>
<organism evidence="3 4">
    <name type="scientific">Monilinia fructigena</name>
    <dbReference type="NCBI Taxonomy" id="38457"/>
    <lineage>
        <taxon>Eukaryota</taxon>
        <taxon>Fungi</taxon>
        <taxon>Dikarya</taxon>
        <taxon>Ascomycota</taxon>
        <taxon>Pezizomycotina</taxon>
        <taxon>Leotiomycetes</taxon>
        <taxon>Helotiales</taxon>
        <taxon>Sclerotiniaceae</taxon>
        <taxon>Monilinia</taxon>
    </lineage>
</organism>
<accession>A0A395J463</accession>
<dbReference type="GO" id="GO:0003676">
    <property type="term" value="F:nucleic acid binding"/>
    <property type="evidence" value="ECO:0007669"/>
    <property type="project" value="InterPro"/>
</dbReference>
<dbReference type="InterPro" id="IPR036397">
    <property type="entry name" value="RNaseH_sf"/>
</dbReference>